<evidence type="ECO:0000259" key="5">
    <source>
        <dbReference type="PROSITE" id="PS51141"/>
    </source>
</evidence>
<dbReference type="InterPro" id="IPR044817">
    <property type="entry name" value="SBP-like"/>
</dbReference>
<keyword evidence="7" id="KW-1185">Reference proteome</keyword>
<keyword evidence="2" id="KW-0863">Zinc-finger</keyword>
<dbReference type="InterPro" id="IPR036893">
    <property type="entry name" value="SBP_sf"/>
</dbReference>
<feature type="domain" description="SBP-type" evidence="5">
    <location>
        <begin position="265"/>
        <end position="340"/>
    </location>
</feature>
<evidence type="ECO:0000256" key="1">
    <source>
        <dbReference type="ARBA" id="ARBA00022723"/>
    </source>
</evidence>
<evidence type="ECO:0000256" key="3">
    <source>
        <dbReference type="ARBA" id="ARBA00022833"/>
    </source>
</evidence>
<evidence type="ECO:0000313" key="6">
    <source>
        <dbReference type="EMBL" id="PSC73131.1"/>
    </source>
</evidence>
<feature type="compositionally biased region" description="Gly residues" evidence="4">
    <location>
        <begin position="236"/>
        <end position="245"/>
    </location>
</feature>
<dbReference type="AlphaFoldDB" id="A0A2P6VGD0"/>
<keyword evidence="1" id="KW-0479">Metal-binding</keyword>
<gene>
    <name evidence="6" type="ORF">C2E20_3732</name>
</gene>
<organism evidence="6 7">
    <name type="scientific">Micractinium conductrix</name>
    <dbReference type="NCBI Taxonomy" id="554055"/>
    <lineage>
        <taxon>Eukaryota</taxon>
        <taxon>Viridiplantae</taxon>
        <taxon>Chlorophyta</taxon>
        <taxon>core chlorophytes</taxon>
        <taxon>Trebouxiophyceae</taxon>
        <taxon>Chlorellales</taxon>
        <taxon>Chlorellaceae</taxon>
        <taxon>Chlorella clade</taxon>
        <taxon>Micractinium</taxon>
    </lineage>
</organism>
<feature type="region of interest" description="Disordered" evidence="4">
    <location>
        <begin position="331"/>
        <end position="350"/>
    </location>
</feature>
<dbReference type="Proteomes" id="UP000239649">
    <property type="component" value="Unassembled WGS sequence"/>
</dbReference>
<dbReference type="PANTHER" id="PTHR31251">
    <property type="entry name" value="SQUAMOSA PROMOTER-BINDING-LIKE PROTEIN 4"/>
    <property type="match status" value="1"/>
</dbReference>
<dbReference type="STRING" id="554055.A0A2P6VGD0"/>
<evidence type="ECO:0000256" key="4">
    <source>
        <dbReference type="SAM" id="MobiDB-lite"/>
    </source>
</evidence>
<accession>A0A2P6VGD0</accession>
<dbReference type="OrthoDB" id="514967at2759"/>
<dbReference type="Gene3D" id="4.10.1100.10">
    <property type="entry name" value="Transcription factor, SBP-box domain"/>
    <property type="match status" value="1"/>
</dbReference>
<dbReference type="GO" id="GO:0008270">
    <property type="term" value="F:zinc ion binding"/>
    <property type="evidence" value="ECO:0007669"/>
    <property type="project" value="UniProtKB-KW"/>
</dbReference>
<dbReference type="GO" id="GO:0003677">
    <property type="term" value="F:DNA binding"/>
    <property type="evidence" value="ECO:0007669"/>
    <property type="project" value="InterPro"/>
</dbReference>
<protein>
    <submittedName>
        <fullName evidence="6">Squamosa promoter-binding 12</fullName>
    </submittedName>
</protein>
<dbReference type="EMBL" id="LHPF02000008">
    <property type="protein sequence ID" value="PSC73131.1"/>
    <property type="molecule type" value="Genomic_DNA"/>
</dbReference>
<dbReference type="GO" id="GO:0005634">
    <property type="term" value="C:nucleus"/>
    <property type="evidence" value="ECO:0007669"/>
    <property type="project" value="InterPro"/>
</dbReference>
<evidence type="ECO:0000313" key="7">
    <source>
        <dbReference type="Proteomes" id="UP000239649"/>
    </source>
</evidence>
<feature type="compositionally biased region" description="Low complexity" evidence="4">
    <location>
        <begin position="246"/>
        <end position="257"/>
    </location>
</feature>
<feature type="compositionally biased region" description="Basic and acidic residues" evidence="4">
    <location>
        <begin position="331"/>
        <end position="341"/>
    </location>
</feature>
<proteinExistence type="predicted"/>
<sequence length="350" mass="37256">MTAGERAAPLCRWLARLPAATLHFEASQLPGCGSGAMQQLALDVVGSEELRAASATTLTELAAWDYLCSRPLCALLPRFAALRSLALTGYQIDLDLEPLSKLPRLAALHVEAEALPRLPHSLPCSLRHLSLASFANAARVSLPRCPLLESLVVECPSQGVFLALNAALAQCRAIRVRGRSIRLLLHVDAAAVQAADPAAALLHALLLRPSECALAAQSAPRGYGMSQEGAGALGPALGGSPGTGGSPADPSAASPNPCAVTPGPRNPCRVPGCPNKLTPGYNKKYRICTQHTQSRAVEIEGSLVRFCQQCGRFHPTIDFDDGRRSCRRSLDRHKERRRAAEQQRLQAQGQ</sequence>
<feature type="region of interest" description="Disordered" evidence="4">
    <location>
        <begin position="230"/>
        <end position="258"/>
    </location>
</feature>
<comment type="caution">
    <text evidence="6">The sequence shown here is derived from an EMBL/GenBank/DDBJ whole genome shotgun (WGS) entry which is preliminary data.</text>
</comment>
<name>A0A2P6VGD0_9CHLO</name>
<evidence type="ECO:0000256" key="2">
    <source>
        <dbReference type="ARBA" id="ARBA00022771"/>
    </source>
</evidence>
<dbReference type="Pfam" id="PF03110">
    <property type="entry name" value="SBP"/>
    <property type="match status" value="1"/>
</dbReference>
<dbReference type="SUPFAM" id="SSF103612">
    <property type="entry name" value="SBT domain"/>
    <property type="match status" value="1"/>
</dbReference>
<dbReference type="PANTHER" id="PTHR31251:SF169">
    <property type="entry name" value="SQUAMOSA PROMOTER-BINDING-LIKE PROTEIN 8"/>
    <property type="match status" value="1"/>
</dbReference>
<reference evidence="6 7" key="1">
    <citation type="journal article" date="2018" name="Plant J.">
        <title>Genome sequences of Chlorella sorokiniana UTEX 1602 and Micractinium conductrix SAG 241.80: implications to maltose excretion by a green alga.</title>
        <authorList>
            <person name="Arriola M.B."/>
            <person name="Velmurugan N."/>
            <person name="Zhang Y."/>
            <person name="Plunkett M.H."/>
            <person name="Hondzo H."/>
            <person name="Barney B.M."/>
        </authorList>
    </citation>
    <scope>NUCLEOTIDE SEQUENCE [LARGE SCALE GENOMIC DNA]</scope>
    <source>
        <strain evidence="6 7">SAG 241.80</strain>
    </source>
</reference>
<dbReference type="PROSITE" id="PS51141">
    <property type="entry name" value="ZF_SBP"/>
    <property type="match status" value="1"/>
</dbReference>
<keyword evidence="3" id="KW-0862">Zinc</keyword>
<dbReference type="InterPro" id="IPR004333">
    <property type="entry name" value="SBP_dom"/>
</dbReference>